<dbReference type="Pfam" id="PF05939">
    <property type="entry name" value="Phage_min_tail"/>
    <property type="match status" value="1"/>
</dbReference>
<dbReference type="EMBL" id="KX130668">
    <property type="protein sequence ID" value="ANM45885.1"/>
    <property type="molecule type" value="Genomic_DNA"/>
</dbReference>
<accession>A0A192Y9K7</accession>
<dbReference type="KEGG" id="vg:29079473"/>
<name>A0A192Y9K7_9CAUD</name>
<dbReference type="Proteomes" id="UP000202254">
    <property type="component" value="Segment"/>
</dbReference>
<dbReference type="GeneID" id="29079473"/>
<protein>
    <submittedName>
        <fullName evidence="1">Minor tail protein</fullName>
    </submittedName>
</protein>
<dbReference type="RefSeq" id="YP_009284667.1">
    <property type="nucleotide sequence ID" value="NC_031050.1"/>
</dbReference>
<dbReference type="OrthoDB" id="15278at10239"/>
<evidence type="ECO:0000313" key="2">
    <source>
        <dbReference type="Proteomes" id="UP000202254"/>
    </source>
</evidence>
<reference evidence="1 2" key="1">
    <citation type="submission" date="2016-04" db="EMBL/GenBank/DDBJ databases">
        <title>Complete Genome of E. coli phage vB_EcoS_NBD2.</title>
        <authorList>
            <person name="Truncaite L."/>
            <person name="Kaliniene L."/>
            <person name="Zajanckauskaite A."/>
            <person name="Meskys R."/>
        </authorList>
    </citation>
    <scope>NUCLEOTIDE SEQUENCE [LARGE SCALE GENOMIC DNA]</scope>
</reference>
<dbReference type="InterPro" id="IPR010265">
    <property type="entry name" value="Phage_lambda_TipM"/>
</dbReference>
<sequence>MALDVFKWCVQVQNGGGVMSVTNNDREVQFGNGFRQVASSGFNTERREYQITYFGKDWQAVRKFLRDHRLKPFAFTPPSDTIGIFLLKPDTLSATPIANGQLEIKCAIVEQFTAA</sequence>
<keyword evidence="2" id="KW-1185">Reference proteome</keyword>
<proteinExistence type="predicted"/>
<organism evidence="1 2">
    <name type="scientific">Escherichia phage vB_EcoS_NBD2</name>
    <dbReference type="NCBI Taxonomy" id="1852563"/>
    <lineage>
        <taxon>Viruses</taxon>
        <taxon>Duplodnaviria</taxon>
        <taxon>Heunggongvirae</taxon>
        <taxon>Uroviricota</taxon>
        <taxon>Caudoviricetes</taxon>
        <taxon>Drexlerviridae</taxon>
        <taxon>Vilniusvirus</taxon>
        <taxon>Vilniusvirus NBD2</taxon>
    </lineage>
</organism>
<evidence type="ECO:0000313" key="1">
    <source>
        <dbReference type="EMBL" id="ANM45885.1"/>
    </source>
</evidence>
<gene>
    <name evidence="1" type="ORF">NBD2_43</name>
</gene>